<protein>
    <submittedName>
        <fullName evidence="2">DUF3784 domain-containing protein</fullName>
    </submittedName>
</protein>
<sequence length="263" mass="28829">MNIFFGIIVVPLVIMAIFLLNGKGAFLIAGYNTSSEKEKSKYDEKALCRFVGWLLLGISFGMMIIPIGIYLDIAWLPNFAIFIIIFGSIGAVIYANTGGRFYKNTELDLSIADENASSKAATYKAKIIVIIVISVLSLIALGILFYQGGKDPVINILDESIQIKAMYGLSIDFIDITDISLIDKSMSEIGVGRRINGYGGNGEALKGNFKSDNLGETLLFVQSKSTPTIRIERDGGKPVYISFRNGETTETLYHEMMSTISVK</sequence>
<dbReference type="InterPro" id="IPR017259">
    <property type="entry name" value="UCP037672"/>
</dbReference>
<feature type="transmembrane region" description="Helical" evidence="1">
    <location>
        <begin position="75"/>
        <end position="95"/>
    </location>
</feature>
<keyword evidence="1" id="KW-1133">Transmembrane helix</keyword>
<keyword evidence="1" id="KW-0812">Transmembrane</keyword>
<dbReference type="Proteomes" id="UP000611629">
    <property type="component" value="Unassembled WGS sequence"/>
</dbReference>
<accession>A0A974BMA0</accession>
<comment type="caution">
    <text evidence="2">The sequence shown here is derived from an EMBL/GenBank/DDBJ whole genome shotgun (WGS) entry which is preliminary data.</text>
</comment>
<feature type="transmembrane region" description="Helical" evidence="1">
    <location>
        <begin position="6"/>
        <end position="29"/>
    </location>
</feature>
<keyword evidence="1" id="KW-0472">Membrane</keyword>
<evidence type="ECO:0000256" key="1">
    <source>
        <dbReference type="SAM" id="Phobius"/>
    </source>
</evidence>
<keyword evidence="3" id="KW-1185">Reference proteome</keyword>
<dbReference type="EMBL" id="JACBNQ010000019">
    <property type="protein sequence ID" value="NYB75302.1"/>
    <property type="molecule type" value="Genomic_DNA"/>
</dbReference>
<evidence type="ECO:0000313" key="2">
    <source>
        <dbReference type="EMBL" id="NYB75302.1"/>
    </source>
</evidence>
<organism evidence="2 3">
    <name type="scientific">Sedimentibacter hydroxybenzoicus DSM 7310</name>
    <dbReference type="NCBI Taxonomy" id="1123245"/>
    <lineage>
        <taxon>Bacteria</taxon>
        <taxon>Bacillati</taxon>
        <taxon>Bacillota</taxon>
        <taxon>Tissierellia</taxon>
        <taxon>Sedimentibacter</taxon>
    </lineage>
</organism>
<evidence type="ECO:0000313" key="3">
    <source>
        <dbReference type="Proteomes" id="UP000611629"/>
    </source>
</evidence>
<dbReference type="Pfam" id="PF12650">
    <property type="entry name" value="DUF3784"/>
    <property type="match status" value="1"/>
</dbReference>
<proteinExistence type="predicted"/>
<dbReference type="AlphaFoldDB" id="A0A974BMA0"/>
<feature type="transmembrane region" description="Helical" evidence="1">
    <location>
        <begin position="127"/>
        <end position="146"/>
    </location>
</feature>
<name>A0A974BMA0_SEDHY</name>
<dbReference type="RefSeq" id="WP_179239002.1">
    <property type="nucleotide sequence ID" value="NZ_JACBNQ010000019.1"/>
</dbReference>
<gene>
    <name evidence="2" type="ORF">HZF24_14235</name>
</gene>
<reference evidence="2" key="1">
    <citation type="submission" date="2020-07" db="EMBL/GenBank/DDBJ databases">
        <title>Genomic analysis of a strain of Sedimentibacter Hydroxybenzoicus DSM7310.</title>
        <authorList>
            <person name="Ma S."/>
        </authorList>
    </citation>
    <scope>NUCLEOTIDE SEQUENCE</scope>
    <source>
        <strain evidence="2">DSM 7310</strain>
    </source>
</reference>
<feature type="transmembrane region" description="Helical" evidence="1">
    <location>
        <begin position="50"/>
        <end position="69"/>
    </location>
</feature>